<sequence length="108" mass="12337">MRTGMETIKDLFSLGYFKLPVTRRPPRTTALFRAHFMFAVSRGNPTDLATSFTRDNELFRSLHFRRCWSSVLSAHEVGQPCVQAQFRLSCFGNPTKYTAGHFSKGLCK</sequence>
<accession>A0A0X3PN79</accession>
<gene>
    <name evidence="1" type="ORF">TR167430</name>
</gene>
<name>A0A0X3PN79_SCHSO</name>
<dbReference type="AlphaFoldDB" id="A0A0X3PN79"/>
<organism evidence="1">
    <name type="scientific">Schistocephalus solidus</name>
    <name type="common">Tapeworm</name>
    <dbReference type="NCBI Taxonomy" id="70667"/>
    <lineage>
        <taxon>Eukaryota</taxon>
        <taxon>Metazoa</taxon>
        <taxon>Spiralia</taxon>
        <taxon>Lophotrochozoa</taxon>
        <taxon>Platyhelminthes</taxon>
        <taxon>Cestoda</taxon>
        <taxon>Eucestoda</taxon>
        <taxon>Diphyllobothriidea</taxon>
        <taxon>Diphyllobothriidae</taxon>
        <taxon>Schistocephalus</taxon>
    </lineage>
</organism>
<evidence type="ECO:0000313" key="1">
    <source>
        <dbReference type="EMBL" id="JAP48696.1"/>
    </source>
</evidence>
<dbReference type="EMBL" id="GEEE01014529">
    <property type="protein sequence ID" value="JAP48696.1"/>
    <property type="molecule type" value="Transcribed_RNA"/>
</dbReference>
<proteinExistence type="predicted"/>
<protein>
    <submittedName>
        <fullName evidence="1">Uncharacterized protein</fullName>
    </submittedName>
</protein>
<reference evidence="1" key="1">
    <citation type="submission" date="2016-01" db="EMBL/GenBank/DDBJ databases">
        <title>Reference transcriptome for the parasite Schistocephalus solidus: insights into the molecular evolution of parasitism.</title>
        <authorList>
            <person name="Hebert F.O."/>
            <person name="Grambauer S."/>
            <person name="Barber I."/>
            <person name="Landry C.R."/>
            <person name="Aubin-Horth N."/>
        </authorList>
    </citation>
    <scope>NUCLEOTIDE SEQUENCE</scope>
</reference>